<dbReference type="InterPro" id="IPR041609">
    <property type="entry name" value="PurL_linker"/>
</dbReference>
<dbReference type="SUPFAM" id="SSF82697">
    <property type="entry name" value="PurS-like"/>
    <property type="match status" value="1"/>
</dbReference>
<proteinExistence type="inferred from homology"/>
<dbReference type="GO" id="GO:0005737">
    <property type="term" value="C:cytoplasm"/>
    <property type="evidence" value="ECO:0007669"/>
    <property type="project" value="UniProtKB-SubCell"/>
</dbReference>
<evidence type="ECO:0000256" key="19">
    <source>
        <dbReference type="ARBA" id="ARBA00057317"/>
    </source>
</evidence>
<keyword evidence="5" id="KW-0217">Developmental protein</keyword>
<keyword evidence="10" id="KW-0658">Purine biosynthesis</keyword>
<dbReference type="PANTHER" id="PTHR10099:SF1">
    <property type="entry name" value="PHOSPHORIBOSYLFORMYLGLYCINAMIDINE SYNTHASE"/>
    <property type="match status" value="1"/>
</dbReference>
<dbReference type="GO" id="GO:0006189">
    <property type="term" value="P:'de novo' IMP biosynthetic process"/>
    <property type="evidence" value="ECO:0007669"/>
    <property type="project" value="UniProtKB-UniPathway"/>
</dbReference>
<accession>A0A381SCI1</accession>
<evidence type="ECO:0000256" key="13">
    <source>
        <dbReference type="ARBA" id="ARBA00022962"/>
    </source>
</evidence>
<dbReference type="Gene3D" id="3.40.50.880">
    <property type="match status" value="1"/>
</dbReference>
<keyword evidence="8" id="KW-0479">Metal-binding</keyword>
<evidence type="ECO:0000256" key="15">
    <source>
        <dbReference type="ARBA" id="ARBA00023163"/>
    </source>
</evidence>
<comment type="similarity">
    <text evidence="3">In the N-terminal section; belongs to the FGAMS family.</text>
</comment>
<evidence type="ECO:0000313" key="21">
    <source>
        <dbReference type="EMBL" id="SVA01802.1"/>
    </source>
</evidence>
<evidence type="ECO:0000256" key="1">
    <source>
        <dbReference type="ARBA" id="ARBA00004496"/>
    </source>
</evidence>
<evidence type="ECO:0000256" key="12">
    <source>
        <dbReference type="ARBA" id="ARBA00022842"/>
    </source>
</evidence>
<dbReference type="InterPro" id="IPR010918">
    <property type="entry name" value="PurM-like_C_dom"/>
</dbReference>
<evidence type="ECO:0000256" key="5">
    <source>
        <dbReference type="ARBA" id="ARBA00022473"/>
    </source>
</evidence>
<evidence type="ECO:0000256" key="4">
    <source>
        <dbReference type="ARBA" id="ARBA00012747"/>
    </source>
</evidence>
<evidence type="ECO:0000256" key="18">
    <source>
        <dbReference type="ARBA" id="ARBA00052585"/>
    </source>
</evidence>
<evidence type="ECO:0000256" key="14">
    <source>
        <dbReference type="ARBA" id="ARBA00023015"/>
    </source>
</evidence>
<dbReference type="SMART" id="SM01211">
    <property type="entry name" value="GATase_5"/>
    <property type="match status" value="1"/>
</dbReference>
<feature type="domain" description="CVC" evidence="20">
    <location>
        <begin position="224"/>
        <end position="281"/>
    </location>
</feature>
<dbReference type="InterPro" id="IPR036921">
    <property type="entry name" value="PurM-like_N_sf"/>
</dbReference>
<dbReference type="Gene3D" id="1.10.8.750">
    <property type="entry name" value="Phosphoribosylformylglycinamidine synthase, linker domain"/>
    <property type="match status" value="1"/>
</dbReference>
<dbReference type="FunFam" id="3.90.650.10:FF:000024">
    <property type="entry name" value="Phosphoribosylformylglycinamidine synthase"/>
    <property type="match status" value="1"/>
</dbReference>
<dbReference type="InterPro" id="IPR029062">
    <property type="entry name" value="Class_I_gatase-like"/>
</dbReference>
<evidence type="ECO:0000259" key="20">
    <source>
        <dbReference type="PROSITE" id="PS51496"/>
    </source>
</evidence>
<keyword evidence="12" id="KW-0460">Magnesium</keyword>
<evidence type="ECO:0000256" key="16">
    <source>
        <dbReference type="ARBA" id="ARBA00029823"/>
    </source>
</evidence>
<keyword evidence="14" id="KW-0805">Transcription regulation</keyword>
<dbReference type="FunFam" id="3.30.1330.10:FF:000005">
    <property type="entry name" value="Phosphoribosylformylglycinamidine synthase"/>
    <property type="match status" value="1"/>
</dbReference>
<gene>
    <name evidence="21" type="ORF">METZ01_LOCUS54656</name>
</gene>
<reference evidence="21" key="1">
    <citation type="submission" date="2018-05" db="EMBL/GenBank/DDBJ databases">
        <authorList>
            <person name="Lanie J.A."/>
            <person name="Ng W.-L."/>
            <person name="Kazmierczak K.M."/>
            <person name="Andrzejewski T.M."/>
            <person name="Davidsen T.M."/>
            <person name="Wayne K.J."/>
            <person name="Tettelin H."/>
            <person name="Glass J.I."/>
            <person name="Rusch D."/>
            <person name="Podicherti R."/>
            <person name="Tsui H.-C.T."/>
            <person name="Winkler M.E."/>
        </authorList>
    </citation>
    <scope>NUCLEOTIDE SEQUENCE</scope>
</reference>
<dbReference type="SUPFAM" id="SSF109736">
    <property type="entry name" value="FGAM synthase PurL, linker domain"/>
    <property type="match status" value="1"/>
</dbReference>
<evidence type="ECO:0000256" key="7">
    <source>
        <dbReference type="ARBA" id="ARBA00022598"/>
    </source>
</evidence>
<dbReference type="SUPFAM" id="SSF55326">
    <property type="entry name" value="PurM N-terminal domain-like"/>
    <property type="match status" value="2"/>
</dbReference>
<dbReference type="Gene3D" id="3.90.650.10">
    <property type="entry name" value="PurM-like C-terminal domain"/>
    <property type="match status" value="2"/>
</dbReference>
<evidence type="ECO:0000256" key="8">
    <source>
        <dbReference type="ARBA" id="ARBA00022723"/>
    </source>
</evidence>
<keyword evidence="7" id="KW-0436">Ligase</keyword>
<organism evidence="21">
    <name type="scientific">marine metagenome</name>
    <dbReference type="NCBI Taxonomy" id="408172"/>
    <lineage>
        <taxon>unclassified sequences</taxon>
        <taxon>metagenomes</taxon>
        <taxon>ecological metagenomes</taxon>
    </lineage>
</organism>
<dbReference type="NCBIfam" id="TIGR01735">
    <property type="entry name" value="FGAM_synt"/>
    <property type="match status" value="1"/>
</dbReference>
<comment type="pathway">
    <text evidence="2">Purine metabolism; IMP biosynthesis via de novo pathway; 5-amino-1-(5-phospho-D-ribosyl)imidazole from N(2)-formyl-N(1)-(5-phospho-D-ribosyl)glycinamide: step 1/2.</text>
</comment>
<dbReference type="Pfam" id="PF02769">
    <property type="entry name" value="AIRS_C"/>
    <property type="match status" value="2"/>
</dbReference>
<dbReference type="InterPro" id="IPR055181">
    <property type="entry name" value="FGAR-AT_PurM_N-like"/>
</dbReference>
<dbReference type="PANTHER" id="PTHR10099">
    <property type="entry name" value="PHOSPHORIBOSYLFORMYLGLYCINAMIDINE SYNTHASE"/>
    <property type="match status" value="1"/>
</dbReference>
<dbReference type="InterPro" id="IPR036676">
    <property type="entry name" value="PurM-like_C_sf"/>
</dbReference>
<dbReference type="EMBL" id="UINC01002940">
    <property type="protein sequence ID" value="SVA01802.1"/>
    <property type="molecule type" value="Genomic_DNA"/>
</dbReference>
<dbReference type="InterPro" id="IPR010073">
    <property type="entry name" value="PurL_large"/>
</dbReference>
<keyword evidence="9" id="KW-0547">Nucleotide-binding</keyword>
<dbReference type="Pfam" id="PF22689">
    <property type="entry name" value="FGAR-AT_PurM_N-like"/>
    <property type="match status" value="1"/>
</dbReference>
<dbReference type="UniPathway" id="UPA00074">
    <property type="reaction ID" value="UER00128"/>
</dbReference>
<keyword evidence="6" id="KW-0963">Cytoplasm</keyword>
<dbReference type="FunFam" id="3.40.50.880:FF:000008">
    <property type="entry name" value="Phosphoribosylformylglycinamidine synthase"/>
    <property type="match status" value="1"/>
</dbReference>
<evidence type="ECO:0000256" key="11">
    <source>
        <dbReference type="ARBA" id="ARBA00022840"/>
    </source>
</evidence>
<keyword evidence="13" id="KW-0315">Glutamine amidotransferase</keyword>
<keyword evidence="15" id="KW-0804">Transcription</keyword>
<sequence>MIEIKGPPSHSPFRLQQLLEELRKLNGSIEDLGARYTHFIDSSHQLVQKELEVLKILLTYGPDWDIGPEEGEKIIVIPRLGTISPWSSKATEIARLSGLSTIRRIERGIIYTLVSSRDVEEKDLQSLFGKLHDRMTQTALLHGQDAQLLFQSQAPKELCSIPVLSQGLAVLQRANVELGLALSLQEMEYLIESFERLQRDPTDAELMMFAQANSEHCRHKVFNADWIIDGVKQDYTLFDMIKHTHQSFPEGILSAYKDNAAVMTGGPGKWFLPDFEKKSYSFFNDDIHSMMKVETHNHPTAISPFPGAATGSGGEIRDEAATGRGGIPKAGLTGFAVSHLQIPDFVQPWEQSIGRPDRIASSLEIMIEGPIGGASFNNEFGRPNILGFFRTFETQNQLDENFAWGYHKPIMIVGGLGNISGSSVDKCDTEDESLLIVLGGPAMLIGLGGGSASSLSSGMSTEDLDYASVQRGNAELERRVQEVINQCFSMAIDESSDGNPILLIHDVGAGGLSNAIPEVVDHSQMGADLELRSIPNAEPGMTPLEIWCNEAQERYVLAIDAGNLTLFDRICKRERCPYAVVGTIKEHGNLKLHDDHYDNYPIDMPMDVLFGNPPQTQINIGTSNVQIETTNLDFINIDQACEYILRFPTVADKTFLIHIGDRTVGGLVSQDQFVGPWQVPVSDVGVTIKDHSSFQGEAMAIGERTPIAILNPSASGRLAVGEAITNILSASIDNISDIKLSANWMSSIETDAQKQALYETVEAVTLDLCSKLGLVIPVGKDSLSMQTTWEEADAAKKVTAPLSLVVSAFAPVMDVRETITPELQKIKNSKLLLIDLGRGKNRLGGSCLSQVYNVAAGEPADLDDPDLLANFFSAIKKLKQQQKILAYHDRSDGGLFATLCEMSFAGKMGLTVSLSSESKIETIAALFSEELGAVIQIDAEDCSGVLKVFEDYKLKECISVVADVTEKDEIVINSKHGYNQTFSLFALRRMWSELSCKMQSLRDNPVTAKEGFEALLDATDPGIQPVISFDMSNLCKAKVGKSEKRPMVAILRDQGVNSHVEMAAAFDAAGFEAHDVHMTDVLDANRSLDDYVGLVACGGFSYGDVLGAGGGWAKTILFHSKARKEFELFFSREDTFTLGVCNGCQMLSQLRDIIPGTNHWPQFVTNLSEQFEARLNIVEILKSQSLFFTDMEGSFLPIATSHGEGRVQFYGHSDHLTLSSNQQTCIRYVDNFRNPASQYPANPNGSEGGLAGLCSADGRVSVVMPHPERVLRSIQYSWYPPEWGEYGPWLKMFQNARDWIG</sequence>
<dbReference type="InterPro" id="IPR036604">
    <property type="entry name" value="PurS-like_sf"/>
</dbReference>
<dbReference type="NCBIfam" id="NF003672">
    <property type="entry name" value="PRK05297.1"/>
    <property type="match status" value="1"/>
</dbReference>
<dbReference type="GO" id="GO:0004642">
    <property type="term" value="F:phosphoribosylformylglycinamidine synthase activity"/>
    <property type="evidence" value="ECO:0007669"/>
    <property type="project" value="UniProtKB-EC"/>
</dbReference>
<dbReference type="FunFam" id="1.10.8.750:FF:000002">
    <property type="entry name" value="Phosphoribosylformylglycinamidine synthase"/>
    <property type="match status" value="1"/>
</dbReference>
<comment type="function">
    <text evidence="19">Phosphoribosylformylglycinamidine synthase involved in the purines biosynthetic pathway. Catalyzes the ATP-dependent conversion of formylglycinamide ribonucleotide (FGAR) and glutamine to yield formylglycinamidine ribonucleotide (FGAM) and glutamate.</text>
</comment>
<keyword evidence="11" id="KW-0067">ATP-binding</keyword>
<dbReference type="Pfam" id="PF13507">
    <property type="entry name" value="GATase_5"/>
    <property type="match status" value="1"/>
</dbReference>
<dbReference type="InterPro" id="IPR040707">
    <property type="entry name" value="FGAR-AT_N"/>
</dbReference>
<comment type="subcellular location">
    <subcellularLocation>
        <location evidence="1">Cytoplasm</location>
    </subcellularLocation>
</comment>
<evidence type="ECO:0000256" key="17">
    <source>
        <dbReference type="ARBA" id="ARBA00032632"/>
    </source>
</evidence>
<evidence type="ECO:0000256" key="2">
    <source>
        <dbReference type="ARBA" id="ARBA00004920"/>
    </source>
</evidence>
<comment type="catalytic activity">
    <reaction evidence="18">
        <text>N(2)-formyl-N(1)-(5-phospho-beta-D-ribosyl)glycinamide + L-glutamine + ATP + H2O = 2-formamido-N(1)-(5-O-phospho-beta-D-ribosyl)acetamidine + L-glutamate + ADP + phosphate + H(+)</text>
        <dbReference type="Rhea" id="RHEA:17129"/>
        <dbReference type="ChEBI" id="CHEBI:15377"/>
        <dbReference type="ChEBI" id="CHEBI:15378"/>
        <dbReference type="ChEBI" id="CHEBI:29985"/>
        <dbReference type="ChEBI" id="CHEBI:30616"/>
        <dbReference type="ChEBI" id="CHEBI:43474"/>
        <dbReference type="ChEBI" id="CHEBI:58359"/>
        <dbReference type="ChEBI" id="CHEBI:147286"/>
        <dbReference type="ChEBI" id="CHEBI:147287"/>
        <dbReference type="ChEBI" id="CHEBI:456216"/>
        <dbReference type="EC" id="6.3.5.3"/>
    </reaction>
</comment>
<dbReference type="CDD" id="cd01740">
    <property type="entry name" value="GATase1_FGAR_AT"/>
    <property type="match status" value="1"/>
</dbReference>
<evidence type="ECO:0000256" key="9">
    <source>
        <dbReference type="ARBA" id="ARBA00022741"/>
    </source>
</evidence>
<dbReference type="PROSITE" id="PS51273">
    <property type="entry name" value="GATASE_TYPE_1"/>
    <property type="match status" value="1"/>
</dbReference>
<dbReference type="EC" id="6.3.5.3" evidence="4"/>
<protein>
    <recommendedName>
        <fullName evidence="4">phosphoribosylformylglycinamidine synthase</fullName>
        <ecNumber evidence="4">6.3.5.3</ecNumber>
    </recommendedName>
    <alternativeName>
        <fullName evidence="17">Formylglycinamide ribonucleotide amidotransferase</fullName>
    </alternativeName>
    <alternativeName>
        <fullName evidence="16">Formylglycinamide ribotide amidotransferase</fullName>
    </alternativeName>
</protein>
<dbReference type="SUPFAM" id="SSF52317">
    <property type="entry name" value="Class I glutamine amidotransferase-like"/>
    <property type="match status" value="1"/>
</dbReference>
<dbReference type="Gene3D" id="3.30.1330.10">
    <property type="entry name" value="PurM-like, N-terminal domain"/>
    <property type="match status" value="2"/>
</dbReference>
<dbReference type="Pfam" id="PF18072">
    <property type="entry name" value="FGAR-AT_linker"/>
    <property type="match status" value="1"/>
</dbReference>
<dbReference type="CDD" id="cd02204">
    <property type="entry name" value="PurL_repeat2"/>
    <property type="match status" value="1"/>
</dbReference>
<dbReference type="HAMAP" id="MF_00419">
    <property type="entry name" value="PurL_1"/>
    <property type="match status" value="1"/>
</dbReference>
<dbReference type="FunFam" id="3.30.1330.10:FF:000002">
    <property type="entry name" value="Phosphoribosylformylglycinamidine synthase"/>
    <property type="match status" value="1"/>
</dbReference>
<evidence type="ECO:0000256" key="6">
    <source>
        <dbReference type="ARBA" id="ARBA00022490"/>
    </source>
</evidence>
<dbReference type="Pfam" id="PF18076">
    <property type="entry name" value="FGAR-AT_N"/>
    <property type="match status" value="1"/>
</dbReference>
<dbReference type="SUPFAM" id="SSF56042">
    <property type="entry name" value="PurM C-terminal domain-like"/>
    <property type="match status" value="2"/>
</dbReference>
<dbReference type="GO" id="GO:0046872">
    <property type="term" value="F:metal ion binding"/>
    <property type="evidence" value="ECO:0007669"/>
    <property type="project" value="UniProtKB-KW"/>
</dbReference>
<dbReference type="PROSITE" id="PS51496">
    <property type="entry name" value="CVC"/>
    <property type="match status" value="1"/>
</dbReference>
<name>A0A381SCI1_9ZZZZ</name>
<dbReference type="GO" id="GO:0005524">
    <property type="term" value="F:ATP binding"/>
    <property type="evidence" value="ECO:0007669"/>
    <property type="project" value="UniProtKB-KW"/>
</dbReference>
<evidence type="ECO:0000256" key="10">
    <source>
        <dbReference type="ARBA" id="ARBA00022755"/>
    </source>
</evidence>
<dbReference type="InterPro" id="IPR023339">
    <property type="entry name" value="CVC"/>
</dbReference>
<evidence type="ECO:0000256" key="3">
    <source>
        <dbReference type="ARBA" id="ARBA00008608"/>
    </source>
</evidence>